<dbReference type="STRING" id="1111735.GCA_000428045_02588"/>
<dbReference type="InterPro" id="IPR028098">
    <property type="entry name" value="Glyco_trans_4-like_N"/>
</dbReference>
<protein>
    <submittedName>
        <fullName evidence="3">Glycosyl transferase</fullName>
    </submittedName>
</protein>
<dbReference type="Proteomes" id="UP000235015">
    <property type="component" value="Unassembled WGS sequence"/>
</dbReference>
<feature type="domain" description="Glycosyl transferase family 1" evidence="1">
    <location>
        <begin position="195"/>
        <end position="349"/>
    </location>
</feature>
<dbReference type="GO" id="GO:1901135">
    <property type="term" value="P:carbohydrate derivative metabolic process"/>
    <property type="evidence" value="ECO:0007669"/>
    <property type="project" value="UniProtKB-ARBA"/>
</dbReference>
<sequence length="371" mass="41565">MAEKKLTVLQMLPALEGGGVERGTLEVAEALAGRGHRSLVISAGGRMVQQLEAEGSEHFCWPVDRKTPWTLRLIWPLRRFLKEQGVDILHFRSRVPGWVAYLAWRGMDRHSRPRLISTVHGLHSVSAYSAVMTKGERVIAVSKTVQRYILENYPSTPPERINLVYRGVDPAAFPYGYKPADEWLTNWYKEFPQLRGKKVLPLAGRITRLKGHHDFIDLIQMLIEDGMPVHGLIVGGKDPRRLAYAEELQEKISSLGLQGDITFTGNRSDIRDVYAVSDLVLSLSTKPESFGRSVLEALSMGVPVVGYDHGGVGEILKALFVEGLTPLSDIDQLKNRVKKLLNSRCCVEKNKVFLHASMIEKTLAIYAECSR</sequence>
<dbReference type="Pfam" id="PF13439">
    <property type="entry name" value="Glyco_transf_4"/>
    <property type="match status" value="1"/>
</dbReference>
<evidence type="ECO:0000313" key="4">
    <source>
        <dbReference type="Proteomes" id="UP000235015"/>
    </source>
</evidence>
<dbReference type="EMBL" id="PKUN01000018">
    <property type="protein sequence ID" value="PLX61367.1"/>
    <property type="molecule type" value="Genomic_DNA"/>
</dbReference>
<accession>A0A2N6CVX5</accession>
<evidence type="ECO:0000259" key="2">
    <source>
        <dbReference type="Pfam" id="PF13439"/>
    </source>
</evidence>
<gene>
    <name evidence="3" type="ORF">C0630_11380</name>
</gene>
<dbReference type="Gene3D" id="3.40.50.2000">
    <property type="entry name" value="Glycogen Phosphorylase B"/>
    <property type="match status" value="2"/>
</dbReference>
<dbReference type="GO" id="GO:0016757">
    <property type="term" value="F:glycosyltransferase activity"/>
    <property type="evidence" value="ECO:0007669"/>
    <property type="project" value="InterPro"/>
</dbReference>
<dbReference type="RefSeq" id="WP_273439548.1">
    <property type="nucleotide sequence ID" value="NZ_PKUN01000018.1"/>
</dbReference>
<keyword evidence="3" id="KW-0808">Transferase</keyword>
<dbReference type="Pfam" id="PF00534">
    <property type="entry name" value="Glycos_transf_1"/>
    <property type="match status" value="1"/>
</dbReference>
<organism evidence="3 4">
    <name type="scientific">Sedimenticola selenatireducens</name>
    <dbReference type="NCBI Taxonomy" id="191960"/>
    <lineage>
        <taxon>Bacteria</taxon>
        <taxon>Pseudomonadati</taxon>
        <taxon>Pseudomonadota</taxon>
        <taxon>Gammaproteobacteria</taxon>
        <taxon>Chromatiales</taxon>
        <taxon>Sedimenticolaceae</taxon>
        <taxon>Sedimenticola</taxon>
    </lineage>
</organism>
<dbReference type="PANTHER" id="PTHR12526:SF638">
    <property type="entry name" value="SPORE COAT PROTEIN SA"/>
    <property type="match status" value="1"/>
</dbReference>
<evidence type="ECO:0000313" key="3">
    <source>
        <dbReference type="EMBL" id="PLX61367.1"/>
    </source>
</evidence>
<evidence type="ECO:0000259" key="1">
    <source>
        <dbReference type="Pfam" id="PF00534"/>
    </source>
</evidence>
<dbReference type="PANTHER" id="PTHR12526">
    <property type="entry name" value="GLYCOSYLTRANSFERASE"/>
    <property type="match status" value="1"/>
</dbReference>
<dbReference type="InterPro" id="IPR001296">
    <property type="entry name" value="Glyco_trans_1"/>
</dbReference>
<feature type="domain" description="Glycosyltransferase subfamily 4-like N-terminal" evidence="2">
    <location>
        <begin position="18"/>
        <end position="171"/>
    </location>
</feature>
<dbReference type="AlphaFoldDB" id="A0A2N6CVX5"/>
<proteinExistence type="predicted"/>
<comment type="caution">
    <text evidence="3">The sequence shown here is derived from an EMBL/GenBank/DDBJ whole genome shotgun (WGS) entry which is preliminary data.</text>
</comment>
<name>A0A2N6CVX5_9GAMM</name>
<dbReference type="SUPFAM" id="SSF53756">
    <property type="entry name" value="UDP-Glycosyltransferase/glycogen phosphorylase"/>
    <property type="match status" value="1"/>
</dbReference>
<reference evidence="3 4" key="1">
    <citation type="submission" date="2017-11" db="EMBL/GenBank/DDBJ databases">
        <title>Genome-resolved metagenomics identifies genetic mobility, metabolic interactions, and unexpected diversity in perchlorate-reducing communities.</title>
        <authorList>
            <person name="Barnum T.P."/>
            <person name="Figueroa I.A."/>
            <person name="Carlstrom C.I."/>
            <person name="Lucas L.N."/>
            <person name="Engelbrektson A.L."/>
            <person name="Coates J.D."/>
        </authorList>
    </citation>
    <scope>NUCLEOTIDE SEQUENCE [LARGE SCALE GENOMIC DNA]</scope>
    <source>
        <strain evidence="3">BM301</strain>
    </source>
</reference>
<dbReference type="CDD" id="cd03819">
    <property type="entry name" value="GT4_WavL-like"/>
    <property type="match status" value="1"/>
</dbReference>